<dbReference type="Proteomes" id="UP000887580">
    <property type="component" value="Unplaced"/>
</dbReference>
<accession>A0AC35F8P7</accession>
<protein>
    <submittedName>
        <fullName evidence="2">HMG box domain-containing protein</fullName>
    </submittedName>
</protein>
<name>A0AC35F8P7_9BILA</name>
<evidence type="ECO:0000313" key="2">
    <source>
        <dbReference type="WBParaSite" id="PS1159_v2.g14240.t1"/>
    </source>
</evidence>
<proteinExistence type="predicted"/>
<reference evidence="2" key="1">
    <citation type="submission" date="2022-11" db="UniProtKB">
        <authorList>
            <consortium name="WormBaseParasite"/>
        </authorList>
    </citation>
    <scope>IDENTIFICATION</scope>
</reference>
<sequence>MSDSADDGADEVKVFRKNDTEDLGTDSLQSSVQLHEDKQDVAFEAEMETQPPINGQKPNLPFSFPGMPPISPVVSWMSPYASPAYFAAAVMSPQYHMYNALMQMRNLASFNQNQNNNNGQMPTFDIKPTTSSASHGNAAHGAGGPISTPKRKKISHKKEESHIKKPLNAFMWFMKENRQKVLNVDGNASKQSAELNTILGKMWHDLPKDEQQKYYEKAKEERENHQKLYPNWSARENYAVHKKKRKKRERSVGMSLFFMGFVAVVVVMPR</sequence>
<dbReference type="WBParaSite" id="PS1159_v2.g14240.t1">
    <property type="protein sequence ID" value="PS1159_v2.g14240.t1"/>
    <property type="gene ID" value="PS1159_v2.g14240"/>
</dbReference>
<evidence type="ECO:0000313" key="1">
    <source>
        <dbReference type="Proteomes" id="UP000887580"/>
    </source>
</evidence>
<organism evidence="1 2">
    <name type="scientific">Panagrolaimus sp. PS1159</name>
    <dbReference type="NCBI Taxonomy" id="55785"/>
    <lineage>
        <taxon>Eukaryota</taxon>
        <taxon>Metazoa</taxon>
        <taxon>Ecdysozoa</taxon>
        <taxon>Nematoda</taxon>
        <taxon>Chromadorea</taxon>
        <taxon>Rhabditida</taxon>
        <taxon>Tylenchina</taxon>
        <taxon>Panagrolaimomorpha</taxon>
        <taxon>Panagrolaimoidea</taxon>
        <taxon>Panagrolaimidae</taxon>
        <taxon>Panagrolaimus</taxon>
    </lineage>
</organism>